<dbReference type="InterPro" id="IPR012946">
    <property type="entry name" value="X8"/>
</dbReference>
<evidence type="ECO:0000256" key="6">
    <source>
        <dbReference type="ARBA" id="ARBA00023157"/>
    </source>
</evidence>
<evidence type="ECO:0000256" key="5">
    <source>
        <dbReference type="ARBA" id="ARBA00023136"/>
    </source>
</evidence>
<keyword evidence="9" id="KW-0808">Transferase</keyword>
<evidence type="ECO:0000313" key="12">
    <source>
        <dbReference type="EMBL" id="KAF4971028.1"/>
    </source>
</evidence>
<evidence type="ECO:0000256" key="10">
    <source>
        <dbReference type="SAM" id="Phobius"/>
    </source>
</evidence>
<sequence length="543" mass="58767">MKFSATIVAAAATVASAKLEPITMKGSKLFYTNGTQFFMKGIAYQQDTAAAGATNTKKKSYVDPLADEDACKRDVPLMKELGTNIIRTYAIDPEKDHKACMKLLDDAGIYVISDLSEPSVSINRDDPKWDIELYERYIGVVDELAQYDNVVGFFAGNEVSNNKSNTGASAFVKAAVRDTKKHIKSKYDRWLGVGYAANDDVDIREEIADYFNCGKDEERIDYWGYNIYSWCGESSMKDSGYSDQAKFFKDYSVPVFFAEYGCNKPDGASGRIFEETTALYEEKEMVDVFSGGIVYMYFQEANDYGVVKVSKNGDAVKQKDFAQLKKKATSAHASGVDKDDYKPSGKAATCPKQSDTWQANTVLPPTPDSDLCECMLKSRSCVPADGLKAKDFDSIFGYICGEDKSLCTAINGNATTGIYGAYSMCDNEAKLAYILDAYYNGQKKNADACDFKGKATTQKAENQDSCKSALASASKINDEVATATGAISASVTGADSEGGDDSDDDDSFGIQAASIARVFTLGDFAVGAYVAVAGVVGAGMVLL</sequence>
<evidence type="ECO:0000256" key="2">
    <source>
        <dbReference type="ARBA" id="ARBA00007528"/>
    </source>
</evidence>
<evidence type="ECO:0000256" key="7">
    <source>
        <dbReference type="ARBA" id="ARBA00023180"/>
    </source>
</evidence>
<proteinExistence type="inferred from homology"/>
<accession>A0A8H4XDD3</accession>
<evidence type="ECO:0000256" key="4">
    <source>
        <dbReference type="ARBA" id="ARBA00022729"/>
    </source>
</evidence>
<dbReference type="OrthoDB" id="421038at2759"/>
<evidence type="ECO:0000256" key="9">
    <source>
        <dbReference type="RuleBase" id="RU361209"/>
    </source>
</evidence>
<gene>
    <name evidence="12" type="ORF">FSARC_2041</name>
</gene>
<protein>
    <recommendedName>
        <fullName evidence="9">1,3-beta-glucanosyltransferase</fullName>
        <ecNumber evidence="9">2.4.1.-</ecNumber>
    </recommendedName>
</protein>
<dbReference type="Gene3D" id="3.20.20.80">
    <property type="entry name" value="Glycosidases"/>
    <property type="match status" value="1"/>
</dbReference>
<evidence type="ECO:0000313" key="13">
    <source>
        <dbReference type="Proteomes" id="UP000622797"/>
    </source>
</evidence>
<dbReference type="GO" id="GO:0031505">
    <property type="term" value="P:fungal-type cell wall organization"/>
    <property type="evidence" value="ECO:0007669"/>
    <property type="project" value="TreeGrafter"/>
</dbReference>
<keyword evidence="7" id="KW-0325">Glycoprotein</keyword>
<evidence type="ECO:0000256" key="8">
    <source>
        <dbReference type="ARBA" id="ARBA00023288"/>
    </source>
</evidence>
<dbReference type="EMBL" id="JABEXW010000104">
    <property type="protein sequence ID" value="KAF4971028.1"/>
    <property type="molecule type" value="Genomic_DNA"/>
</dbReference>
<keyword evidence="10" id="KW-0812">Transmembrane</keyword>
<reference evidence="12" key="1">
    <citation type="journal article" date="2020" name="BMC Genomics">
        <title>Correction to: Identification and distribution of gene clusters required for synthesis of sphingolipid metabolism inhibitors in diverse species of the filamentous fungus Fusarium.</title>
        <authorList>
            <person name="Kim H.S."/>
            <person name="Lohmar J.M."/>
            <person name="Busman M."/>
            <person name="Brown D.W."/>
            <person name="Naumann T.A."/>
            <person name="Divon H.H."/>
            <person name="Lysoe E."/>
            <person name="Uhlig S."/>
            <person name="Proctor R.H."/>
        </authorList>
    </citation>
    <scope>NUCLEOTIDE SEQUENCE</scope>
    <source>
        <strain evidence="12">NRRL 20472</strain>
    </source>
</reference>
<dbReference type="Gene3D" id="1.20.58.1040">
    <property type="match status" value="1"/>
</dbReference>
<reference evidence="12" key="2">
    <citation type="submission" date="2020-05" db="EMBL/GenBank/DDBJ databases">
        <authorList>
            <person name="Kim H.-S."/>
            <person name="Proctor R.H."/>
            <person name="Brown D.W."/>
        </authorList>
    </citation>
    <scope>NUCLEOTIDE SEQUENCE</scope>
    <source>
        <strain evidence="12">NRRL 20472</strain>
    </source>
</reference>
<comment type="similarity">
    <text evidence="2 9">Belongs to the glycosyl hydrolase 72 family.</text>
</comment>
<keyword evidence="4" id="KW-0732">Signal</keyword>
<name>A0A8H4XDD3_9HYPO</name>
<dbReference type="SUPFAM" id="SSF51445">
    <property type="entry name" value="(Trans)glycosidases"/>
    <property type="match status" value="1"/>
</dbReference>
<evidence type="ECO:0000256" key="1">
    <source>
        <dbReference type="ARBA" id="ARBA00004609"/>
    </source>
</evidence>
<dbReference type="GO" id="GO:0042124">
    <property type="term" value="F:1,3-beta-glucanosyltransferase activity"/>
    <property type="evidence" value="ECO:0007669"/>
    <property type="project" value="TreeGrafter"/>
</dbReference>
<evidence type="ECO:0000256" key="3">
    <source>
        <dbReference type="ARBA" id="ARBA00022622"/>
    </source>
</evidence>
<dbReference type="GO" id="GO:0098552">
    <property type="term" value="C:side of membrane"/>
    <property type="evidence" value="ECO:0007669"/>
    <property type="project" value="UniProtKB-KW"/>
</dbReference>
<dbReference type="GO" id="GO:0071970">
    <property type="term" value="P:fungal-type cell wall (1-&gt;3)-beta-D-glucan biosynthetic process"/>
    <property type="evidence" value="ECO:0007669"/>
    <property type="project" value="TreeGrafter"/>
</dbReference>
<organism evidence="12 13">
    <name type="scientific">Fusarium sarcochroum</name>
    <dbReference type="NCBI Taxonomy" id="1208366"/>
    <lineage>
        <taxon>Eukaryota</taxon>
        <taxon>Fungi</taxon>
        <taxon>Dikarya</taxon>
        <taxon>Ascomycota</taxon>
        <taxon>Pezizomycotina</taxon>
        <taxon>Sordariomycetes</taxon>
        <taxon>Hypocreomycetidae</taxon>
        <taxon>Hypocreales</taxon>
        <taxon>Nectriaceae</taxon>
        <taxon>Fusarium</taxon>
        <taxon>Fusarium lateritium species complex</taxon>
    </lineage>
</organism>
<dbReference type="GO" id="GO:0005886">
    <property type="term" value="C:plasma membrane"/>
    <property type="evidence" value="ECO:0007669"/>
    <property type="project" value="UniProtKB-SubCell"/>
</dbReference>
<comment type="caution">
    <text evidence="12">The sequence shown here is derived from an EMBL/GenBank/DDBJ whole genome shotgun (WGS) entry which is preliminary data.</text>
</comment>
<dbReference type="Proteomes" id="UP000622797">
    <property type="component" value="Unassembled WGS sequence"/>
</dbReference>
<comment type="function">
    <text evidence="9">Splits internally a 1,3-beta-glucan molecule and transfers the newly generated reducing end (the donor) to the non-reducing end of another 1,3-beta-glucan molecule (the acceptor) forming a 1,3-beta linkage, resulting in the elongation of 1,3-beta-glucan chains in the cell wall.</text>
</comment>
<dbReference type="AlphaFoldDB" id="A0A8H4XDD3"/>
<dbReference type="Pfam" id="PF03198">
    <property type="entry name" value="Glyco_hydro_72"/>
    <property type="match status" value="1"/>
</dbReference>
<keyword evidence="5 9" id="KW-0472">Membrane</keyword>
<keyword evidence="10" id="KW-1133">Transmembrane helix</keyword>
<keyword evidence="6" id="KW-1015">Disulfide bond</keyword>
<feature type="domain" description="X8" evidence="11">
    <location>
        <begin position="379"/>
        <end position="468"/>
    </location>
</feature>
<evidence type="ECO:0000259" key="11">
    <source>
        <dbReference type="SMART" id="SM00768"/>
    </source>
</evidence>
<keyword evidence="13" id="KW-1185">Reference proteome</keyword>
<dbReference type="PANTHER" id="PTHR31468">
    <property type="entry name" value="1,3-BETA-GLUCANOSYLTRANSFERASE GAS1"/>
    <property type="match status" value="1"/>
</dbReference>
<feature type="transmembrane region" description="Helical" evidence="10">
    <location>
        <begin position="524"/>
        <end position="542"/>
    </location>
</feature>
<keyword evidence="3 9" id="KW-0336">GPI-anchor</keyword>
<keyword evidence="8 9" id="KW-0449">Lipoprotein</keyword>
<dbReference type="PANTHER" id="PTHR31468:SF2">
    <property type="entry name" value="1,3-BETA-GLUCANOSYLTRANSFERASE GAS1"/>
    <property type="match status" value="1"/>
</dbReference>
<dbReference type="InterPro" id="IPR004886">
    <property type="entry name" value="Glucanosyltransferase"/>
</dbReference>
<dbReference type="SMART" id="SM00768">
    <property type="entry name" value="X8"/>
    <property type="match status" value="1"/>
</dbReference>
<dbReference type="InterPro" id="IPR017853">
    <property type="entry name" value="GH"/>
</dbReference>
<comment type="subcellular location">
    <subcellularLocation>
        <location evidence="1 9">Cell membrane</location>
        <topology evidence="1 9">Lipid-anchor</topology>
        <topology evidence="1 9">GPI-anchor</topology>
    </subcellularLocation>
</comment>
<dbReference type="Pfam" id="PF07983">
    <property type="entry name" value="X8"/>
    <property type="match status" value="1"/>
</dbReference>
<dbReference type="EC" id="2.4.1.-" evidence="9"/>
<dbReference type="FunFam" id="3.20.20.80:FF:000038">
    <property type="entry name" value="1,3-beta-glucanosyltransferase"/>
    <property type="match status" value="1"/>
</dbReference>